<feature type="region of interest" description="Domain I, interacts with DnaA modulators" evidence="8">
    <location>
        <begin position="1"/>
        <end position="87"/>
    </location>
</feature>
<evidence type="ECO:0000259" key="12">
    <source>
        <dbReference type="SMART" id="SM00382"/>
    </source>
</evidence>
<comment type="subcellular location">
    <subcellularLocation>
        <location evidence="8">Cytoplasm</location>
    </subcellularLocation>
</comment>
<dbReference type="InterPro" id="IPR001957">
    <property type="entry name" value="Chromosome_initiator_DnaA"/>
</dbReference>
<organism evidence="15 16">
    <name type="scientific">Pectobacterium parvum</name>
    <dbReference type="NCBI Taxonomy" id="2778550"/>
    <lineage>
        <taxon>Bacteria</taxon>
        <taxon>Pseudomonadati</taxon>
        <taxon>Pseudomonadota</taxon>
        <taxon>Gammaproteobacteria</taxon>
        <taxon>Enterobacterales</taxon>
        <taxon>Pectobacteriaceae</taxon>
        <taxon>Pectobacterium</taxon>
    </lineage>
</organism>
<evidence type="ECO:0000256" key="3">
    <source>
        <dbReference type="ARBA" id="ARBA00022705"/>
    </source>
</evidence>
<dbReference type="PRINTS" id="PR00051">
    <property type="entry name" value="DNAA"/>
</dbReference>
<dbReference type="InterPro" id="IPR027417">
    <property type="entry name" value="P-loop_NTPase"/>
</dbReference>
<evidence type="ECO:0000256" key="10">
    <source>
        <dbReference type="RuleBase" id="RU000577"/>
    </source>
</evidence>
<reference evidence="14 17" key="3">
    <citation type="submission" date="2024-10" db="EMBL/GenBank/DDBJ databases">
        <authorList>
            <person name="Lu C.-H."/>
        </authorList>
    </citation>
    <scope>NUCLEOTIDE SEQUENCE [LARGE SCALE GENOMIC DNA]</scope>
    <source>
        <strain evidence="14 17">22QBSP01-2</strain>
    </source>
</reference>
<dbReference type="Pfam" id="PF00308">
    <property type="entry name" value="Bac_DnaA"/>
    <property type="match status" value="1"/>
</dbReference>
<dbReference type="HAMAP" id="MF_00377">
    <property type="entry name" value="DnaA_bact"/>
    <property type="match status" value="1"/>
</dbReference>
<evidence type="ECO:0000256" key="6">
    <source>
        <dbReference type="ARBA" id="ARBA00023121"/>
    </source>
</evidence>
<protein>
    <recommendedName>
        <fullName evidence="8 9">Chromosomal replication initiator protein DnaA</fullName>
    </recommendedName>
</protein>
<dbReference type="FunFam" id="3.40.50.300:FF:000103">
    <property type="entry name" value="Chromosomal replication initiator protein DnaA"/>
    <property type="match status" value="1"/>
</dbReference>
<dbReference type="InterPro" id="IPR020591">
    <property type="entry name" value="Chromosome_initiator_DnaA-like"/>
</dbReference>
<evidence type="ECO:0000256" key="7">
    <source>
        <dbReference type="ARBA" id="ARBA00023125"/>
    </source>
</evidence>
<evidence type="ECO:0000313" key="16">
    <source>
        <dbReference type="Proteomes" id="UP000464054"/>
    </source>
</evidence>
<evidence type="ECO:0000259" key="13">
    <source>
        <dbReference type="SMART" id="SM00760"/>
    </source>
</evidence>
<dbReference type="Gene3D" id="1.10.1750.10">
    <property type="match status" value="1"/>
</dbReference>
<evidence type="ECO:0000256" key="8">
    <source>
        <dbReference type="HAMAP-Rule" id="MF_00377"/>
    </source>
</evidence>
<evidence type="ECO:0000256" key="11">
    <source>
        <dbReference type="RuleBase" id="RU004227"/>
    </source>
</evidence>
<dbReference type="PANTHER" id="PTHR30050:SF2">
    <property type="entry name" value="CHROMOSOMAL REPLICATION INITIATOR PROTEIN DNAA"/>
    <property type="match status" value="1"/>
</dbReference>
<dbReference type="RefSeq" id="WP_039485130.1">
    <property type="nucleotide sequence ID" value="NZ_CP046377.1"/>
</dbReference>
<dbReference type="FunFam" id="1.10.1750.10:FF:000001">
    <property type="entry name" value="Chromosomal replication initiator protein DnaA"/>
    <property type="match status" value="1"/>
</dbReference>
<dbReference type="InterPro" id="IPR018312">
    <property type="entry name" value="Chromosome_initiator_DnaA_CS"/>
</dbReference>
<keyword evidence="4 8" id="KW-0547">Nucleotide-binding</keyword>
<feature type="binding site" evidence="8">
    <location>
        <position position="175"/>
    </location>
    <ligand>
        <name>ATP</name>
        <dbReference type="ChEBI" id="CHEBI:30616"/>
    </ligand>
</feature>
<comment type="function">
    <text evidence="8 10">Plays an essential role in the initiation and regulation of chromosomal replication. ATP-DnaA binds to the origin of replication (oriC) to initiate formation of the DNA replication initiation complex once per cell cycle. Binds the DnaA box (a 9 base pair repeat at the origin) and separates the double-stranded (ds)DNA. Forms a right-handed helical filament on oriC DNA; dsDNA binds to the exterior of the filament while single-stranded (ss)DNA is stabiized in the filament's interior. The ATP-DnaA-oriC complex binds and stabilizes one strand of the AT-rich DNA unwinding element (DUE), permitting loading of DNA polymerase. After initiation quickly degrades to an ADP-DnaA complex that is not apt for DNA replication. Binds acidic phospholipids.</text>
</comment>
<sequence>MSLSLWQQCLARLQDELPATEFSMWIRPLQAELSDNTLALYAPNRFVLDWVRDKYLNNINVLLNDFCGMDAPLLRFEVGSKPLVQTVSQPAQSHHNPVSVPRQQPVRMAPVRPSWDNSPVQAEHTYRSNVNPKHTFDNFVEGKSNQLARAAARQVADNPGGAYNPLFLYGGTGLGKTHLLHAVGNGIIARKPNAKVVYMHSERFVQDMVKALQNNAIEEFKRYYRSVDALLIDDIQFFANKERSQEEFFHTFNALLEGNQQIILTSDRYPKEINGVEDRLKSRFGWGLTVAIEPPELETRVAILMKKADENDIRLPGEVAFFIAKRLRSNVRELEGALNRVIANANFTGRSITIDFVREALRDLLALQEKLVTIDNIQKTVAEYYKIKVADLLSKRRSRSVARPRQMAMALAKELTNHSLPEIGDAFGGRDHTTVLHACRKIEQLREESHDIKEDFSNLIRTLSS</sequence>
<dbReference type="Proteomes" id="UP001617714">
    <property type="component" value="Unassembled WGS sequence"/>
</dbReference>
<dbReference type="GO" id="GO:0006270">
    <property type="term" value="P:DNA replication initiation"/>
    <property type="evidence" value="ECO:0007669"/>
    <property type="project" value="UniProtKB-UniRule"/>
</dbReference>
<reference evidence="15" key="2">
    <citation type="journal article" date="2022" name="Plant Pathol J">
        <title>Comparative Genomic Analysis of Pathogenic Factors of Pectobacterium Species Isolated in South Korea Using Whole-Genome Sequencing.</title>
        <authorList>
            <person name="Jee S."/>
            <person name="Kang I.J."/>
            <person name="Bak G."/>
            <person name="Kang S."/>
            <person name="Lee J."/>
            <person name="Heu S."/>
            <person name="Hwang I."/>
        </authorList>
    </citation>
    <scope>NUCLEOTIDE SEQUENCE</scope>
    <source>
        <strain evidence="15">PZ1</strain>
    </source>
</reference>
<keyword evidence="7 8" id="KW-0238">DNA-binding</keyword>
<feature type="binding site" evidence="8">
    <location>
        <position position="177"/>
    </location>
    <ligand>
        <name>ATP</name>
        <dbReference type="ChEBI" id="CHEBI:30616"/>
    </ligand>
</feature>
<dbReference type="InterPro" id="IPR038454">
    <property type="entry name" value="DnaA_N_sf"/>
</dbReference>
<feature type="region of interest" description="Domain III, AAA+ region" evidence="8">
    <location>
        <begin position="129"/>
        <end position="345"/>
    </location>
</feature>
<comment type="caution">
    <text evidence="8">Lacks conserved residue(s) required for the propagation of feature annotation.</text>
</comment>
<dbReference type="GO" id="GO:0008289">
    <property type="term" value="F:lipid binding"/>
    <property type="evidence" value="ECO:0007669"/>
    <property type="project" value="UniProtKB-KW"/>
</dbReference>
<dbReference type="Proteomes" id="UP000464054">
    <property type="component" value="Chromosome"/>
</dbReference>
<dbReference type="EMBL" id="JBIXKD010000016">
    <property type="protein sequence ID" value="MFJ5322679.1"/>
    <property type="molecule type" value="Genomic_DNA"/>
</dbReference>
<dbReference type="InterPro" id="IPR024633">
    <property type="entry name" value="DnaA_N_dom"/>
</dbReference>
<dbReference type="CDD" id="cd06571">
    <property type="entry name" value="Bac_DnaA_C"/>
    <property type="match status" value="1"/>
</dbReference>
<evidence type="ECO:0000256" key="4">
    <source>
        <dbReference type="ARBA" id="ARBA00022741"/>
    </source>
</evidence>
<comment type="similarity">
    <text evidence="1 8 11">Belongs to the DnaA family.</text>
</comment>
<dbReference type="PROSITE" id="PS01008">
    <property type="entry name" value="DNAA"/>
    <property type="match status" value="1"/>
</dbReference>
<dbReference type="Gene3D" id="3.30.300.180">
    <property type="match status" value="1"/>
</dbReference>
<dbReference type="GO" id="GO:0003688">
    <property type="term" value="F:DNA replication origin binding"/>
    <property type="evidence" value="ECO:0007669"/>
    <property type="project" value="UniProtKB-UniRule"/>
</dbReference>
<evidence type="ECO:0000313" key="15">
    <source>
        <dbReference type="EMBL" id="QHQ23764.1"/>
    </source>
</evidence>
<proteinExistence type="inferred from homology"/>
<dbReference type="InterPro" id="IPR003593">
    <property type="entry name" value="AAA+_ATPase"/>
</dbReference>
<evidence type="ECO:0000256" key="2">
    <source>
        <dbReference type="ARBA" id="ARBA00022490"/>
    </source>
</evidence>
<feature type="domain" description="Chromosomal replication initiator DnaA C-terminal" evidence="13">
    <location>
        <begin position="373"/>
        <end position="442"/>
    </location>
</feature>
<keyword evidence="3 8" id="KW-0235">DNA replication</keyword>
<dbReference type="InterPro" id="IPR010921">
    <property type="entry name" value="Trp_repressor/repl_initiator"/>
</dbReference>
<dbReference type="SUPFAM" id="SSF48295">
    <property type="entry name" value="TrpR-like"/>
    <property type="match status" value="1"/>
</dbReference>
<dbReference type="GO" id="GO:0006275">
    <property type="term" value="P:regulation of DNA replication"/>
    <property type="evidence" value="ECO:0007669"/>
    <property type="project" value="UniProtKB-UniRule"/>
</dbReference>
<dbReference type="FunFam" id="1.10.8.60:FF:000003">
    <property type="entry name" value="Chromosomal replication initiator protein DnaA"/>
    <property type="match status" value="1"/>
</dbReference>
<name>A0AAP9IFW3_9GAMM</name>
<evidence type="ECO:0000313" key="17">
    <source>
        <dbReference type="Proteomes" id="UP001617714"/>
    </source>
</evidence>
<dbReference type="SUPFAM" id="SSF52540">
    <property type="entry name" value="P-loop containing nucleoside triphosphate hydrolases"/>
    <property type="match status" value="1"/>
</dbReference>
<dbReference type="InterPro" id="IPR013159">
    <property type="entry name" value="DnaA_C"/>
</dbReference>
<gene>
    <name evidence="8 15" type="primary">dnaA</name>
    <name evidence="14" type="ORF">ACIPSN_15190</name>
    <name evidence="15" type="ORF">GMX10_06525</name>
</gene>
<dbReference type="EMBL" id="CP046377">
    <property type="protein sequence ID" value="QHQ23764.1"/>
    <property type="molecule type" value="Genomic_DNA"/>
</dbReference>
<dbReference type="AlphaFoldDB" id="A0AAP9IFW3"/>
<dbReference type="SMART" id="SM00760">
    <property type="entry name" value="Bac_DnaA_C"/>
    <property type="match status" value="1"/>
</dbReference>
<keyword evidence="17" id="KW-1185">Reference proteome</keyword>
<dbReference type="PANTHER" id="PTHR30050">
    <property type="entry name" value="CHROMOSOMAL REPLICATION INITIATOR PROTEIN DNAA"/>
    <property type="match status" value="1"/>
</dbReference>
<accession>A0AAP9IFW3</accession>
<keyword evidence="5 8" id="KW-0067">ATP-binding</keyword>
<feature type="binding site" evidence="8">
    <location>
        <position position="176"/>
    </location>
    <ligand>
        <name>ATP</name>
        <dbReference type="ChEBI" id="CHEBI:30616"/>
    </ligand>
</feature>
<dbReference type="GeneID" id="90769153"/>
<evidence type="ECO:0000256" key="9">
    <source>
        <dbReference type="NCBIfam" id="TIGR00362"/>
    </source>
</evidence>
<evidence type="ECO:0000313" key="14">
    <source>
        <dbReference type="EMBL" id="MFJ5322679.1"/>
    </source>
</evidence>
<feature type="domain" description="AAA+ ATPase" evidence="12">
    <location>
        <begin position="162"/>
        <end position="364"/>
    </location>
</feature>
<dbReference type="Pfam" id="PF11638">
    <property type="entry name" value="DnaA_N"/>
    <property type="match status" value="1"/>
</dbReference>
<dbReference type="GO" id="GO:0005886">
    <property type="term" value="C:plasma membrane"/>
    <property type="evidence" value="ECO:0007669"/>
    <property type="project" value="TreeGrafter"/>
</dbReference>
<dbReference type="GO" id="GO:0005737">
    <property type="term" value="C:cytoplasm"/>
    <property type="evidence" value="ECO:0007669"/>
    <property type="project" value="UniProtKB-SubCell"/>
</dbReference>
<dbReference type="SMART" id="SM00382">
    <property type="entry name" value="AAA"/>
    <property type="match status" value="1"/>
</dbReference>
<dbReference type="GO" id="GO:0005524">
    <property type="term" value="F:ATP binding"/>
    <property type="evidence" value="ECO:0007669"/>
    <property type="project" value="UniProtKB-UniRule"/>
</dbReference>
<evidence type="ECO:0000256" key="1">
    <source>
        <dbReference type="ARBA" id="ARBA00006583"/>
    </source>
</evidence>
<dbReference type="CDD" id="cd00009">
    <property type="entry name" value="AAA"/>
    <property type="match status" value="1"/>
</dbReference>
<evidence type="ECO:0000256" key="5">
    <source>
        <dbReference type="ARBA" id="ARBA00022840"/>
    </source>
</evidence>
<reference evidence="16" key="1">
    <citation type="submission" date="2019-11" db="EMBL/GenBank/DDBJ databases">
        <authorList>
            <person name="Jee S."/>
        </authorList>
    </citation>
    <scope>NUCLEOTIDE SEQUENCE [LARGE SCALE GENOMIC DNA]</scope>
    <source>
        <strain evidence="16">PZ1</strain>
    </source>
</reference>
<feature type="region of interest" description="Domain IV, binds dsDNA" evidence="8">
    <location>
        <begin position="346"/>
        <end position="465"/>
    </location>
</feature>
<comment type="domain">
    <text evidence="8">Domain I is involved in oligomerization and binding regulators, domain II is flexibile and of varying length in different bacteria, domain III forms the AAA+ region, while domain IV binds dsDNA.</text>
</comment>
<keyword evidence="6 8" id="KW-0446">Lipid-binding</keyword>
<dbReference type="Pfam" id="PF08299">
    <property type="entry name" value="Bac_DnaA_C"/>
    <property type="match status" value="1"/>
</dbReference>
<feature type="binding site" evidence="8">
    <location>
        <position position="173"/>
    </location>
    <ligand>
        <name>ATP</name>
        <dbReference type="ChEBI" id="CHEBI:30616"/>
    </ligand>
</feature>
<dbReference type="Gene3D" id="1.10.8.60">
    <property type="match status" value="1"/>
</dbReference>
<comment type="subunit">
    <text evidence="8">Oligomerizes as a right-handed, spiral filament on DNA at oriC.</text>
</comment>
<dbReference type="InterPro" id="IPR013317">
    <property type="entry name" value="DnaA_dom"/>
</dbReference>
<dbReference type="Gene3D" id="3.40.50.300">
    <property type="entry name" value="P-loop containing nucleotide triphosphate hydrolases"/>
    <property type="match status" value="1"/>
</dbReference>
<dbReference type="NCBIfam" id="TIGR00362">
    <property type="entry name" value="DnaA"/>
    <property type="match status" value="1"/>
</dbReference>
<keyword evidence="2 8" id="KW-0963">Cytoplasm</keyword>
<dbReference type="FunFam" id="3.30.300.180:FF:000001">
    <property type="entry name" value="Chromosomal replication initiator protein DnaA"/>
    <property type="match status" value="1"/>
</dbReference>